<dbReference type="Pfam" id="PF01575">
    <property type="entry name" value="MaoC_dehydratas"/>
    <property type="match status" value="1"/>
</dbReference>
<dbReference type="EMBL" id="FQVN01000001">
    <property type="protein sequence ID" value="SHE57186.1"/>
    <property type="molecule type" value="Genomic_DNA"/>
</dbReference>
<evidence type="ECO:0000259" key="2">
    <source>
        <dbReference type="Pfam" id="PF01575"/>
    </source>
</evidence>
<sequence length="285" mass="31400">MTTTTHALAAPPDLGALYRRAVLSGLSGFLRRGGDLPNTTLELPAVTTDVEHLGAYARVCGFRLRDELPATYPHVLAFPLSVQLMADPSFPFPLPGLVHVRNQITQFRPLMVDEVFALRVRMADLRPHERGQQFDVVAEAVVAHQVVWRDVSTYLRRTGGRGGPRGDVRREAPEPSGLWRVPADVGLRYAAVSGDRNPIHLNRFAARAFGFPRAIAHGMWTKARCLTAFEGRLPDALLVDVHFRAPVPLPSRVAFSAHADASGWLFALHDPRRGKPHLTGSINLI</sequence>
<dbReference type="AlphaFoldDB" id="A0A1M4UKC4"/>
<evidence type="ECO:0000256" key="1">
    <source>
        <dbReference type="ARBA" id="ARBA00005254"/>
    </source>
</evidence>
<dbReference type="Gene3D" id="3.10.129.10">
    <property type="entry name" value="Hotdog Thioesterase"/>
    <property type="match status" value="1"/>
</dbReference>
<reference evidence="3 4" key="1">
    <citation type="submission" date="2016-11" db="EMBL/GenBank/DDBJ databases">
        <authorList>
            <person name="Jaros S."/>
            <person name="Januszkiewicz K."/>
            <person name="Wedrychowicz H."/>
        </authorList>
    </citation>
    <scope>NUCLEOTIDE SEQUENCE [LARGE SCALE GENOMIC DNA]</scope>
    <source>
        <strain evidence="3 4">DSM 44523</strain>
    </source>
</reference>
<dbReference type="PANTHER" id="PTHR43841">
    <property type="entry name" value="3-HYDROXYACYL-THIOESTER DEHYDRATASE HTDX-RELATED"/>
    <property type="match status" value="1"/>
</dbReference>
<evidence type="ECO:0000313" key="3">
    <source>
        <dbReference type="EMBL" id="SHE57186.1"/>
    </source>
</evidence>
<dbReference type="InterPro" id="IPR029069">
    <property type="entry name" value="HotDog_dom_sf"/>
</dbReference>
<dbReference type="InterPro" id="IPR002539">
    <property type="entry name" value="MaoC-like_dom"/>
</dbReference>
<protein>
    <submittedName>
        <fullName evidence="3">MaoC like domain-containing protein</fullName>
    </submittedName>
</protein>
<accession>A0A1M4UKC4</accession>
<comment type="similarity">
    <text evidence="1">Belongs to the enoyl-CoA hydratase/isomerase family.</text>
</comment>
<evidence type="ECO:0000313" key="4">
    <source>
        <dbReference type="Proteomes" id="UP000184501"/>
    </source>
</evidence>
<dbReference type="RefSeq" id="WP_073480203.1">
    <property type="nucleotide sequence ID" value="NZ_FQVN01000001.1"/>
</dbReference>
<dbReference type="SUPFAM" id="SSF54637">
    <property type="entry name" value="Thioesterase/thiol ester dehydrase-isomerase"/>
    <property type="match status" value="2"/>
</dbReference>
<name>A0A1M4UKC4_STRHI</name>
<organism evidence="3 4">
    <name type="scientific">Streptoalloteichus hindustanus</name>
    <dbReference type="NCBI Taxonomy" id="2017"/>
    <lineage>
        <taxon>Bacteria</taxon>
        <taxon>Bacillati</taxon>
        <taxon>Actinomycetota</taxon>
        <taxon>Actinomycetes</taxon>
        <taxon>Pseudonocardiales</taxon>
        <taxon>Pseudonocardiaceae</taxon>
        <taxon>Streptoalloteichus</taxon>
    </lineage>
</organism>
<gene>
    <name evidence="3" type="ORF">SAMN05444320_101460</name>
</gene>
<dbReference type="STRING" id="2017.SAMN05444320_101460"/>
<dbReference type="OrthoDB" id="9774179at2"/>
<dbReference type="Proteomes" id="UP000184501">
    <property type="component" value="Unassembled WGS sequence"/>
</dbReference>
<dbReference type="PANTHER" id="PTHR43841:SF1">
    <property type="entry name" value="3-HYDROXYACYL-THIOESTER DEHYDRATASE X"/>
    <property type="match status" value="1"/>
</dbReference>
<keyword evidence="4" id="KW-1185">Reference proteome</keyword>
<feature type="domain" description="MaoC-like" evidence="2">
    <location>
        <begin position="188"/>
        <end position="257"/>
    </location>
</feature>
<proteinExistence type="inferred from homology"/>